<sequence length="117" mass="13646">MKILIGIFILTLGVVTLGFSQEQEKRKPSIQELKKFNPKLGDIIADIDFDRKDTFKSDSAIVFTPKEFFKDREMYASPSPSLNPEMPIYRFPDSQSRMPIEKFEDSINYTLLIKEYK</sequence>
<organism evidence="1 2">
    <name type="scientific">Algoriphagus hitonicola</name>
    <dbReference type="NCBI Taxonomy" id="435880"/>
    <lineage>
        <taxon>Bacteria</taxon>
        <taxon>Pseudomonadati</taxon>
        <taxon>Bacteroidota</taxon>
        <taxon>Cytophagia</taxon>
        <taxon>Cytophagales</taxon>
        <taxon>Cyclobacteriaceae</taxon>
        <taxon>Algoriphagus</taxon>
    </lineage>
</organism>
<name>A0A1I2P065_9BACT</name>
<gene>
    <name evidence="1" type="ORF">SAMN04487988_101352</name>
</gene>
<reference evidence="2" key="1">
    <citation type="submission" date="2016-10" db="EMBL/GenBank/DDBJ databases">
        <authorList>
            <person name="Varghese N."/>
            <person name="Submissions S."/>
        </authorList>
    </citation>
    <scope>NUCLEOTIDE SEQUENCE [LARGE SCALE GENOMIC DNA]</scope>
    <source>
        <strain evidence="2">DSM 19315</strain>
    </source>
</reference>
<evidence type="ECO:0000313" key="2">
    <source>
        <dbReference type="Proteomes" id="UP000199642"/>
    </source>
</evidence>
<keyword evidence="2" id="KW-1185">Reference proteome</keyword>
<dbReference type="RefSeq" id="WP_092788519.1">
    <property type="nucleotide sequence ID" value="NZ_FOPC01000001.1"/>
</dbReference>
<dbReference type="Proteomes" id="UP000199642">
    <property type="component" value="Unassembled WGS sequence"/>
</dbReference>
<proteinExistence type="predicted"/>
<dbReference type="STRING" id="435880.SAMN04487988_101352"/>
<protein>
    <submittedName>
        <fullName evidence="1">Uncharacterized protein</fullName>
    </submittedName>
</protein>
<accession>A0A1I2P065</accession>
<dbReference type="EMBL" id="FOPC01000001">
    <property type="protein sequence ID" value="SFG08469.1"/>
    <property type="molecule type" value="Genomic_DNA"/>
</dbReference>
<dbReference type="AlphaFoldDB" id="A0A1I2P065"/>
<dbReference type="OrthoDB" id="827963at2"/>
<evidence type="ECO:0000313" key="1">
    <source>
        <dbReference type="EMBL" id="SFG08469.1"/>
    </source>
</evidence>